<sequence length="369" mass="42070">MAGRVVIAQFVLSAIPAYVMQGCMLPTRILNNLDKVSRNFLWGSTEDHKKLHMVGWGKVTKPKHRGGLGIQEARGRNLSLAAKLCWRMENSKNGGWADVLRKKYLTGHARKLKAHTRAWNAVRSGRGLCEKGSKWIVGCNSSLSFWNDKWLNIGTIRSLIEGPLNLGESEVCVREVIRDAGWVLDNLSFVFPDHILKAVRATPLRHHFVREDHRSWISSLNGEFDSSNAYLLAINENLETPEFHGKWIWKLQTLPKIKMFLWKCLHSILPMRAVLTHRGISGLGGCDSCTEGEESISHVLRDCPTAKKFWEEAFCPVSLKQSFSDDLLVWIKKNALDPSKGLGKDYDWSHFFLLGLWNLRLQRNRKAFE</sequence>
<dbReference type="Pfam" id="PF13966">
    <property type="entry name" value="zf-RVT"/>
    <property type="match status" value="1"/>
</dbReference>
<keyword evidence="1" id="KW-0732">Signal</keyword>
<proteinExistence type="predicted"/>
<dbReference type="PROSITE" id="PS51257">
    <property type="entry name" value="PROKAR_LIPOPROTEIN"/>
    <property type="match status" value="1"/>
</dbReference>
<comment type="caution">
    <text evidence="3">The sequence shown here is derived from an EMBL/GenBank/DDBJ whole genome shotgun (WGS) entry which is preliminary data.</text>
</comment>
<dbReference type="PANTHER" id="PTHR33116:SF70">
    <property type="entry name" value="NON-LTR RETROELEMENT REVERSE TRANSCRIPTASE-LIKE PROTEIN"/>
    <property type="match status" value="1"/>
</dbReference>
<accession>A0AAN7EIR3</accession>
<protein>
    <recommendedName>
        <fullName evidence="2">Reverse transcriptase zinc-binding domain-containing protein</fullName>
    </recommendedName>
</protein>
<reference evidence="3 4" key="1">
    <citation type="journal article" date="2023" name="G3 (Bethesda)">
        <title>A haplotype-resolved chromosome-scale genome for Quercus rubra L. provides insights into the genetics of adaptive traits for red oak species.</title>
        <authorList>
            <person name="Kapoor B."/>
            <person name="Jenkins J."/>
            <person name="Schmutz J."/>
            <person name="Zhebentyayeva T."/>
            <person name="Kuelheim C."/>
            <person name="Coggeshall M."/>
            <person name="Heim C."/>
            <person name="Lasky J.R."/>
            <person name="Leites L."/>
            <person name="Islam-Faridi N."/>
            <person name="Romero-Severson J."/>
            <person name="DeLeo V.L."/>
            <person name="Lucas S.M."/>
            <person name="Lazic D."/>
            <person name="Gailing O."/>
            <person name="Carlson J."/>
            <person name="Staton M."/>
        </authorList>
    </citation>
    <scope>NUCLEOTIDE SEQUENCE [LARGE SCALE GENOMIC DNA]</scope>
    <source>
        <strain evidence="3">Pseudo-F2</strain>
    </source>
</reference>
<dbReference type="PANTHER" id="PTHR33116">
    <property type="entry name" value="REVERSE TRANSCRIPTASE ZINC-BINDING DOMAIN-CONTAINING PROTEIN-RELATED-RELATED"/>
    <property type="match status" value="1"/>
</dbReference>
<gene>
    <name evidence="3" type="ORF">RGQ29_030897</name>
</gene>
<dbReference type="EMBL" id="JAXUIC010000009">
    <property type="protein sequence ID" value="KAK4572652.1"/>
    <property type="molecule type" value="Genomic_DNA"/>
</dbReference>
<evidence type="ECO:0000259" key="2">
    <source>
        <dbReference type="Pfam" id="PF13966"/>
    </source>
</evidence>
<organism evidence="3 4">
    <name type="scientific">Quercus rubra</name>
    <name type="common">Northern red oak</name>
    <name type="synonym">Quercus borealis</name>
    <dbReference type="NCBI Taxonomy" id="3512"/>
    <lineage>
        <taxon>Eukaryota</taxon>
        <taxon>Viridiplantae</taxon>
        <taxon>Streptophyta</taxon>
        <taxon>Embryophyta</taxon>
        <taxon>Tracheophyta</taxon>
        <taxon>Spermatophyta</taxon>
        <taxon>Magnoliopsida</taxon>
        <taxon>eudicotyledons</taxon>
        <taxon>Gunneridae</taxon>
        <taxon>Pentapetalae</taxon>
        <taxon>rosids</taxon>
        <taxon>fabids</taxon>
        <taxon>Fagales</taxon>
        <taxon>Fagaceae</taxon>
        <taxon>Quercus</taxon>
    </lineage>
</organism>
<evidence type="ECO:0000313" key="3">
    <source>
        <dbReference type="EMBL" id="KAK4572652.1"/>
    </source>
</evidence>
<dbReference type="AlphaFoldDB" id="A0AAN7EIR3"/>
<feature type="chain" id="PRO_5042833144" description="Reverse transcriptase zinc-binding domain-containing protein" evidence="1">
    <location>
        <begin position="22"/>
        <end position="369"/>
    </location>
</feature>
<feature type="signal peptide" evidence="1">
    <location>
        <begin position="1"/>
        <end position="21"/>
    </location>
</feature>
<name>A0AAN7EIR3_QUERU</name>
<keyword evidence="4" id="KW-1185">Reference proteome</keyword>
<evidence type="ECO:0000256" key="1">
    <source>
        <dbReference type="SAM" id="SignalP"/>
    </source>
</evidence>
<evidence type="ECO:0000313" key="4">
    <source>
        <dbReference type="Proteomes" id="UP001324115"/>
    </source>
</evidence>
<feature type="domain" description="Reverse transcriptase zinc-binding" evidence="2">
    <location>
        <begin position="224"/>
        <end position="310"/>
    </location>
</feature>
<dbReference type="InterPro" id="IPR026960">
    <property type="entry name" value="RVT-Znf"/>
</dbReference>
<dbReference type="Proteomes" id="UP001324115">
    <property type="component" value="Unassembled WGS sequence"/>
</dbReference>